<dbReference type="AlphaFoldDB" id="A0A438BW09"/>
<dbReference type="EMBL" id="QGNW01002604">
    <property type="protein sequence ID" value="RVW15171.1"/>
    <property type="molecule type" value="Genomic_DNA"/>
</dbReference>
<proteinExistence type="predicted"/>
<evidence type="ECO:0000313" key="3">
    <source>
        <dbReference type="Proteomes" id="UP000288805"/>
    </source>
</evidence>
<evidence type="ECO:0008006" key="4">
    <source>
        <dbReference type="Google" id="ProtNLM"/>
    </source>
</evidence>
<comment type="caution">
    <text evidence="2">The sequence shown here is derived from an EMBL/GenBank/DDBJ whole genome shotgun (WGS) entry which is preliminary data.</text>
</comment>
<reference evidence="2 3" key="1">
    <citation type="journal article" date="2018" name="PLoS Genet.">
        <title>Population sequencing reveals clonal diversity and ancestral inbreeding in the grapevine cultivar Chardonnay.</title>
        <authorList>
            <person name="Roach M.J."/>
            <person name="Johnson D.L."/>
            <person name="Bohlmann J."/>
            <person name="van Vuuren H.J."/>
            <person name="Jones S.J."/>
            <person name="Pretorius I.S."/>
            <person name="Schmidt S.A."/>
            <person name="Borneman A.R."/>
        </authorList>
    </citation>
    <scope>NUCLEOTIDE SEQUENCE [LARGE SCALE GENOMIC DNA]</scope>
    <source>
        <strain evidence="3">cv. Chardonnay</strain>
        <tissue evidence="2">Leaf</tissue>
    </source>
</reference>
<gene>
    <name evidence="2" type="ORF">CK203_090711</name>
</gene>
<accession>A0A438BW09</accession>
<feature type="region of interest" description="Disordered" evidence="1">
    <location>
        <begin position="40"/>
        <end position="89"/>
    </location>
</feature>
<protein>
    <recommendedName>
        <fullName evidence="4">Retrovirus-related Pol polyprotein from transposon RE2</fullName>
    </recommendedName>
</protein>
<organism evidence="2 3">
    <name type="scientific">Vitis vinifera</name>
    <name type="common">Grape</name>
    <dbReference type="NCBI Taxonomy" id="29760"/>
    <lineage>
        <taxon>Eukaryota</taxon>
        <taxon>Viridiplantae</taxon>
        <taxon>Streptophyta</taxon>
        <taxon>Embryophyta</taxon>
        <taxon>Tracheophyta</taxon>
        <taxon>Spermatophyta</taxon>
        <taxon>Magnoliopsida</taxon>
        <taxon>eudicotyledons</taxon>
        <taxon>Gunneridae</taxon>
        <taxon>Pentapetalae</taxon>
        <taxon>rosids</taxon>
        <taxon>Vitales</taxon>
        <taxon>Vitaceae</taxon>
        <taxon>Viteae</taxon>
        <taxon>Vitis</taxon>
    </lineage>
</organism>
<evidence type="ECO:0000256" key="1">
    <source>
        <dbReference type="SAM" id="MobiDB-lite"/>
    </source>
</evidence>
<evidence type="ECO:0000313" key="2">
    <source>
        <dbReference type="EMBL" id="RVW15171.1"/>
    </source>
</evidence>
<sequence length="131" mass="14841">MLNRLSCLHHSCPTHQPHHCLRKVRLPLLHPPQHLGLANIPNFPTPTETNNPPQRTHTTTTRSMNQIFKPKQLHPVSKYPLPPTIEPTNVSQAISQPHWREAMSNELTALMKHGTWDLVLPPSNCKPVGCK</sequence>
<name>A0A438BW09_VITVI</name>
<dbReference type="Proteomes" id="UP000288805">
    <property type="component" value="Unassembled WGS sequence"/>
</dbReference>
<feature type="compositionally biased region" description="Polar residues" evidence="1">
    <location>
        <begin position="57"/>
        <end position="66"/>
    </location>
</feature>
<feature type="compositionally biased region" description="Low complexity" evidence="1">
    <location>
        <begin position="40"/>
        <end position="56"/>
    </location>
</feature>